<dbReference type="Gene3D" id="3.80.10.10">
    <property type="entry name" value="Ribonuclease Inhibitor"/>
    <property type="match status" value="3"/>
</dbReference>
<keyword evidence="1" id="KW-0433">Leucine-rich repeat</keyword>
<keyword evidence="2 4" id="KW-0732">Signal</keyword>
<proteinExistence type="predicted"/>
<evidence type="ECO:0000313" key="6">
    <source>
        <dbReference type="EMBL" id="MFD2534792.1"/>
    </source>
</evidence>
<gene>
    <name evidence="6" type="ORF">ACFSQS_06710</name>
</gene>
<feature type="domain" description="Secretion system C-terminal sorting" evidence="5">
    <location>
        <begin position="782"/>
        <end position="851"/>
    </location>
</feature>
<dbReference type="Proteomes" id="UP001597441">
    <property type="component" value="Unassembled WGS sequence"/>
</dbReference>
<dbReference type="InterPro" id="IPR026444">
    <property type="entry name" value="Secre_tail"/>
</dbReference>
<dbReference type="SUPFAM" id="SSF52058">
    <property type="entry name" value="L domain-like"/>
    <property type="match status" value="3"/>
</dbReference>
<feature type="signal peptide" evidence="4">
    <location>
        <begin position="1"/>
        <end position="20"/>
    </location>
</feature>
<keyword evidence="7" id="KW-1185">Reference proteome</keyword>
<dbReference type="Pfam" id="PF18962">
    <property type="entry name" value="Por_Secre_tail"/>
    <property type="match status" value="1"/>
</dbReference>
<comment type="caution">
    <text evidence="6">The sequence shown here is derived from an EMBL/GenBank/DDBJ whole genome shotgun (WGS) entry which is preliminary data.</text>
</comment>
<dbReference type="RefSeq" id="WP_388016032.1">
    <property type="nucleotide sequence ID" value="NZ_JBHUDT010000002.1"/>
</dbReference>
<dbReference type="InterPro" id="IPR032675">
    <property type="entry name" value="LRR_dom_sf"/>
</dbReference>
<evidence type="ECO:0000256" key="4">
    <source>
        <dbReference type="SAM" id="SignalP"/>
    </source>
</evidence>
<protein>
    <submittedName>
        <fullName evidence="6">T9SS type A sorting domain-containing protein</fullName>
    </submittedName>
</protein>
<dbReference type="PANTHER" id="PTHR47566">
    <property type="match status" value="1"/>
</dbReference>
<organism evidence="6 7">
    <name type="scientific">Gelatiniphilus marinus</name>
    <dbReference type="NCBI Taxonomy" id="1759464"/>
    <lineage>
        <taxon>Bacteria</taxon>
        <taxon>Pseudomonadati</taxon>
        <taxon>Bacteroidota</taxon>
        <taxon>Flavobacteriia</taxon>
        <taxon>Flavobacteriales</taxon>
        <taxon>Flavobacteriaceae</taxon>
        <taxon>Gelatiniphilus</taxon>
    </lineage>
</organism>
<evidence type="ECO:0000259" key="5">
    <source>
        <dbReference type="Pfam" id="PF18962"/>
    </source>
</evidence>
<keyword evidence="3" id="KW-0677">Repeat</keyword>
<accession>A0ABW5JTG4</accession>
<evidence type="ECO:0000256" key="3">
    <source>
        <dbReference type="ARBA" id="ARBA00022737"/>
    </source>
</evidence>
<reference evidence="7" key="1">
    <citation type="journal article" date="2019" name="Int. J. Syst. Evol. Microbiol.">
        <title>The Global Catalogue of Microorganisms (GCM) 10K type strain sequencing project: providing services to taxonomists for standard genome sequencing and annotation.</title>
        <authorList>
            <consortium name="The Broad Institute Genomics Platform"/>
            <consortium name="The Broad Institute Genome Sequencing Center for Infectious Disease"/>
            <person name="Wu L."/>
            <person name="Ma J."/>
        </authorList>
    </citation>
    <scope>NUCLEOTIDE SEQUENCE [LARGE SCALE GENOMIC DNA]</scope>
    <source>
        <strain evidence="7">KCTC 42903</strain>
    </source>
</reference>
<evidence type="ECO:0000256" key="2">
    <source>
        <dbReference type="ARBA" id="ARBA00022729"/>
    </source>
</evidence>
<dbReference type="InterPro" id="IPR052574">
    <property type="entry name" value="CDIRP"/>
</dbReference>
<evidence type="ECO:0000313" key="7">
    <source>
        <dbReference type="Proteomes" id="UP001597441"/>
    </source>
</evidence>
<feature type="chain" id="PRO_5047069986" evidence="4">
    <location>
        <begin position="21"/>
        <end position="852"/>
    </location>
</feature>
<sequence length="852" mass="92701">MKKITLLFFLFCLSNTNSFAQLTTIPDPNFEQALIDLGYDTAPINGWVFTGNISVVTTLSVFNKGIADLTGIEDFTALTSLNCNANALTSLDLSQNTLLETLFCTANALTSLDVSANTALEVLSCNNNSLTRLTTNNNLQILNCNGNNLTSLNFINYTYLTDLNCSNNQLTSLFINGCTNLSYLLANNNRISAINITTNPNLETVGLSDNQLTTLSLNNNTKLIDMDCSSNNLTGLDLSANTSLNSIFCQNNQLTSLDLRNGNNTEMANNEFNATNNPDLNCISVDDESYSNTTWFSIDSQTAFFFDCNVTTFVPDDNFEQALIDLGYDAGPLDDEVPTFNINGITSLDISAKNISNLTGIADFTALETLNCSINSIRSATLNLSTLTNLKTLICASNNLTALDVSKNLLLEELNCNSNSITSLDLNSNSNLKVLYCDSNDLSNLNLSKNTALEELRVTSNPSISALDVSNNTLLKDLRCANNGLSVLNLTNNTTLEKLFCNNNQITAIDVSNSNALTTLRCQNNNLSNLDVRNGNNTVIIDFNATSNPNLTCISVDDVAYSEANWTNIDAQTNFSPDCNAPQTYIPDDNFEQALINLGYDTAPLNDYVPTASINAVTSLNIQNLGITDLTGIEDFVALESLICGFNQLTSLNVSNLTSLKTLGCFYNQLTSLDLSNNLDLEALTCQNNQITNLDLSNNTGLINVNCNTNLLTDLDLRNGNNTAISNPFFNATNNPNLNCISVDNAAFSDANWTNIDAQTVFSDDCATLSTTDFEIANALQLYPNPATNNITIKTPMGKGITVIEIYNLLGKRMPLTSFENNTLNISHLPSGMYLLNIRIEEQTIIKKLIVD</sequence>
<dbReference type="PANTHER" id="PTHR47566:SF1">
    <property type="entry name" value="PROTEIN NUD1"/>
    <property type="match status" value="1"/>
</dbReference>
<dbReference type="EMBL" id="JBHULK010000002">
    <property type="protein sequence ID" value="MFD2534792.1"/>
    <property type="molecule type" value="Genomic_DNA"/>
</dbReference>
<name>A0ABW5JTG4_9FLAO</name>
<dbReference type="NCBIfam" id="TIGR04183">
    <property type="entry name" value="Por_Secre_tail"/>
    <property type="match status" value="1"/>
</dbReference>
<evidence type="ECO:0000256" key="1">
    <source>
        <dbReference type="ARBA" id="ARBA00022614"/>
    </source>
</evidence>